<organism evidence="3 4">
    <name type="scientific">Marinobacter azerbaijanicus</name>
    <dbReference type="NCBI Taxonomy" id="3050455"/>
    <lineage>
        <taxon>Bacteria</taxon>
        <taxon>Pseudomonadati</taxon>
        <taxon>Pseudomonadota</taxon>
        <taxon>Gammaproteobacteria</taxon>
        <taxon>Pseudomonadales</taxon>
        <taxon>Marinobacteraceae</taxon>
        <taxon>Marinobacter</taxon>
    </lineage>
</organism>
<gene>
    <name evidence="3" type="ORF">QPM17_22935</name>
</gene>
<feature type="region of interest" description="Disordered" evidence="1">
    <location>
        <begin position="31"/>
        <end position="59"/>
    </location>
</feature>
<dbReference type="EMBL" id="JASSVS010000031">
    <property type="protein sequence ID" value="MDL0434001.1"/>
    <property type="molecule type" value="Genomic_DNA"/>
</dbReference>
<feature type="signal peptide" evidence="2">
    <location>
        <begin position="1"/>
        <end position="20"/>
    </location>
</feature>
<sequence length="59" mass="6591">MFKSLLICFAVLFAQLAALNYIDNRLNGGSTEVRQTVSSPSSAQREEDKEEESKKNNIV</sequence>
<keyword evidence="2" id="KW-0732">Signal</keyword>
<name>A0ABT7IIM4_9GAMM</name>
<reference evidence="3 4" key="1">
    <citation type="submission" date="2023-06" db="EMBL/GenBank/DDBJ databases">
        <title>Marinobacter azerbaijanicus a moderately halophilic, isolated from Urmia Lake in Azerbaijan region of Iran.</title>
        <authorList>
            <person name="Sanchez-Porro C."/>
            <person name="Aghdam E.M."/>
            <person name="Saheb S.M."/>
            <person name="Tarhriz V."/>
            <person name="Kazemi E."/>
            <person name="Ammozegar M.A."/>
            <person name="Ventosa A."/>
            <person name="Hejazi M.S."/>
        </authorList>
    </citation>
    <scope>NUCLEOTIDE SEQUENCE [LARGE SCALE GENOMIC DNA]</scope>
    <source>
        <strain evidence="3 4">TBZ242</strain>
    </source>
</reference>
<protein>
    <submittedName>
        <fullName evidence="3">Uncharacterized protein</fullName>
    </submittedName>
</protein>
<evidence type="ECO:0000256" key="2">
    <source>
        <dbReference type="SAM" id="SignalP"/>
    </source>
</evidence>
<accession>A0ABT7IIM4</accession>
<proteinExistence type="predicted"/>
<evidence type="ECO:0000313" key="4">
    <source>
        <dbReference type="Proteomes" id="UP001227964"/>
    </source>
</evidence>
<keyword evidence="4" id="KW-1185">Reference proteome</keyword>
<dbReference type="Proteomes" id="UP001227964">
    <property type="component" value="Unassembled WGS sequence"/>
</dbReference>
<dbReference type="RefSeq" id="WP_285394074.1">
    <property type="nucleotide sequence ID" value="NZ_JASSVS010000031.1"/>
</dbReference>
<feature type="chain" id="PRO_5045880363" evidence="2">
    <location>
        <begin position="21"/>
        <end position="59"/>
    </location>
</feature>
<comment type="caution">
    <text evidence="3">The sequence shown here is derived from an EMBL/GenBank/DDBJ whole genome shotgun (WGS) entry which is preliminary data.</text>
</comment>
<feature type="compositionally biased region" description="Polar residues" evidence="1">
    <location>
        <begin position="31"/>
        <end position="43"/>
    </location>
</feature>
<feature type="compositionally biased region" description="Basic and acidic residues" evidence="1">
    <location>
        <begin position="44"/>
        <end position="59"/>
    </location>
</feature>
<evidence type="ECO:0000256" key="1">
    <source>
        <dbReference type="SAM" id="MobiDB-lite"/>
    </source>
</evidence>
<evidence type="ECO:0000313" key="3">
    <source>
        <dbReference type="EMBL" id="MDL0434001.1"/>
    </source>
</evidence>